<dbReference type="SMART" id="SM00220">
    <property type="entry name" value="S_TKc"/>
    <property type="match status" value="1"/>
</dbReference>
<dbReference type="InterPro" id="IPR000719">
    <property type="entry name" value="Prot_kinase_dom"/>
</dbReference>
<accession>W9J3Z2</accession>
<dbReference type="OrthoDB" id="626167at2759"/>
<keyword evidence="2 3" id="KW-0040">ANK repeat</keyword>
<organism evidence="5 6">
    <name type="scientific">Fusarium oxysporum NRRL 32931</name>
    <dbReference type="NCBI Taxonomy" id="660029"/>
    <lineage>
        <taxon>Eukaryota</taxon>
        <taxon>Fungi</taxon>
        <taxon>Dikarya</taxon>
        <taxon>Ascomycota</taxon>
        <taxon>Pezizomycotina</taxon>
        <taxon>Sordariomycetes</taxon>
        <taxon>Hypocreomycetidae</taxon>
        <taxon>Hypocreales</taxon>
        <taxon>Nectriaceae</taxon>
        <taxon>Fusarium</taxon>
        <taxon>Fusarium oxysporum species complex</taxon>
    </lineage>
</organism>
<dbReference type="Pfam" id="PF12796">
    <property type="entry name" value="Ank_2"/>
    <property type="match status" value="1"/>
</dbReference>
<dbReference type="Pfam" id="PF00069">
    <property type="entry name" value="Pkinase"/>
    <property type="match status" value="1"/>
</dbReference>
<gene>
    <name evidence="5" type="ORF">FOYG_00208</name>
</gene>
<dbReference type="PROSITE" id="PS50088">
    <property type="entry name" value="ANK_REPEAT"/>
    <property type="match status" value="3"/>
</dbReference>
<reference evidence="5 6" key="1">
    <citation type="submission" date="2011-06" db="EMBL/GenBank/DDBJ databases">
        <title>The Genome Sequence of Fusarium oxysporum FOSC 3-a.</title>
        <authorList>
            <consortium name="The Broad Institute Genome Sequencing Platform"/>
            <person name="Ma L.-J."/>
            <person name="Gale L.R."/>
            <person name="Schwartz D.C."/>
            <person name="Zhou S."/>
            <person name="Corby-Kistler H."/>
            <person name="Young S.K."/>
            <person name="Zeng Q."/>
            <person name="Gargeya S."/>
            <person name="Fitzgerald M."/>
            <person name="Haas B."/>
            <person name="Abouelleil A."/>
            <person name="Alvarado L."/>
            <person name="Arachchi H.M."/>
            <person name="Berlin A."/>
            <person name="Brown A."/>
            <person name="Chapman S.B."/>
            <person name="Chen Z."/>
            <person name="Dunbar C."/>
            <person name="Freedman E."/>
            <person name="Gearin G."/>
            <person name="Gellesch M."/>
            <person name="Goldberg J."/>
            <person name="Griggs A."/>
            <person name="Gujja S."/>
            <person name="Heiman D."/>
            <person name="Howarth C."/>
            <person name="Larson L."/>
            <person name="Lui A."/>
            <person name="MacDonald P.J.P."/>
            <person name="Mehta T."/>
            <person name="Montmayeur A."/>
            <person name="Murphy C."/>
            <person name="Neiman D."/>
            <person name="Pearson M."/>
            <person name="Priest M."/>
            <person name="Roberts A."/>
            <person name="Saif S."/>
            <person name="Shea T."/>
            <person name="Shenoy N."/>
            <person name="Sisk P."/>
            <person name="Stolte C."/>
            <person name="Sykes S."/>
            <person name="Wortman J."/>
            <person name="Nusbaum C."/>
            <person name="Birren B."/>
        </authorList>
    </citation>
    <scope>NUCLEOTIDE SEQUENCE [LARGE SCALE GENOMIC DNA]</scope>
    <source>
        <strain evidence="6">FOSC 3-a</strain>
    </source>
</reference>
<dbReference type="HOGENOM" id="CLU_260683_0_0_1"/>
<dbReference type="InterPro" id="IPR050745">
    <property type="entry name" value="Multifunctional_regulatory"/>
</dbReference>
<dbReference type="PROSITE" id="PS00108">
    <property type="entry name" value="PROTEIN_KINASE_ST"/>
    <property type="match status" value="1"/>
</dbReference>
<evidence type="ECO:0000256" key="3">
    <source>
        <dbReference type="PROSITE-ProRule" id="PRU00023"/>
    </source>
</evidence>
<dbReference type="Gene3D" id="1.25.40.20">
    <property type="entry name" value="Ankyrin repeat-containing domain"/>
    <property type="match status" value="2"/>
</dbReference>
<dbReference type="PROSITE" id="PS50297">
    <property type="entry name" value="ANK_REP_REGION"/>
    <property type="match status" value="3"/>
</dbReference>
<dbReference type="GO" id="GO:0004674">
    <property type="term" value="F:protein serine/threonine kinase activity"/>
    <property type="evidence" value="ECO:0007669"/>
    <property type="project" value="UniProtKB-KW"/>
</dbReference>
<dbReference type="SMART" id="SM00248">
    <property type="entry name" value="ANK"/>
    <property type="match status" value="9"/>
</dbReference>
<feature type="repeat" description="ANK" evidence="3">
    <location>
        <begin position="763"/>
        <end position="795"/>
    </location>
</feature>
<dbReference type="GO" id="GO:0005524">
    <property type="term" value="F:ATP binding"/>
    <property type="evidence" value="ECO:0007669"/>
    <property type="project" value="InterPro"/>
</dbReference>
<dbReference type="SUPFAM" id="SSF56112">
    <property type="entry name" value="Protein kinase-like (PK-like)"/>
    <property type="match status" value="1"/>
</dbReference>
<dbReference type="EMBL" id="JH717839">
    <property type="protein sequence ID" value="EWZ00326.1"/>
    <property type="molecule type" value="Genomic_DNA"/>
</dbReference>
<keyword evidence="1" id="KW-0677">Repeat</keyword>
<dbReference type="Gene3D" id="1.10.510.10">
    <property type="entry name" value="Transferase(Phosphotransferase) domain 1"/>
    <property type="match status" value="1"/>
</dbReference>
<dbReference type="InterPro" id="IPR011009">
    <property type="entry name" value="Kinase-like_dom_sf"/>
</dbReference>
<dbReference type="PROSITE" id="PS50011">
    <property type="entry name" value="PROTEIN_KINASE_DOM"/>
    <property type="match status" value="1"/>
</dbReference>
<protein>
    <submittedName>
        <fullName evidence="5">Serine/threonine protein kinase</fullName>
    </submittedName>
</protein>
<dbReference type="InterPro" id="IPR036770">
    <property type="entry name" value="Ankyrin_rpt-contain_sf"/>
</dbReference>
<evidence type="ECO:0000256" key="2">
    <source>
        <dbReference type="ARBA" id="ARBA00023043"/>
    </source>
</evidence>
<evidence type="ECO:0000313" key="6">
    <source>
        <dbReference type="Proteomes" id="UP000030753"/>
    </source>
</evidence>
<dbReference type="PANTHER" id="PTHR24189">
    <property type="entry name" value="MYOTROPHIN"/>
    <property type="match status" value="1"/>
</dbReference>
<keyword evidence="5" id="KW-0723">Serine/threonine-protein kinase</keyword>
<keyword evidence="5" id="KW-0808">Transferase</keyword>
<proteinExistence type="predicted"/>
<keyword evidence="5" id="KW-0418">Kinase</keyword>
<name>W9J3Z2_FUSOX</name>
<dbReference type="InterPro" id="IPR002110">
    <property type="entry name" value="Ankyrin_rpt"/>
</dbReference>
<evidence type="ECO:0000256" key="1">
    <source>
        <dbReference type="ARBA" id="ARBA00022737"/>
    </source>
</evidence>
<feature type="domain" description="Protein kinase" evidence="4">
    <location>
        <begin position="56"/>
        <end position="385"/>
    </location>
</feature>
<dbReference type="InterPro" id="IPR008271">
    <property type="entry name" value="Ser/Thr_kinase_AS"/>
</dbReference>
<feature type="repeat" description="ANK" evidence="3">
    <location>
        <begin position="729"/>
        <end position="761"/>
    </location>
</feature>
<evidence type="ECO:0000313" key="5">
    <source>
        <dbReference type="EMBL" id="EWZ00326.1"/>
    </source>
</evidence>
<dbReference type="Proteomes" id="UP000030753">
    <property type="component" value="Unassembled WGS sequence"/>
</dbReference>
<sequence>MGDFQSFSTYSADFSATELINRPGKTYAVKGQAEFLAVAVALDVPILSAQNNVIASMNVLSAGAGASFAVFASAEELSLDADEDFINATPGVRDWIQKAKDSQKFRRYVTKKIVTSQGVASDSPQLAAAINEIRVLSNETIRQCDFIVSMLAISWSESPSVGRFWPQVLLEAADEGTLTEYLSSNKVDFKSQLAISMNIGRALQFLHAHGIVHADLKPTNVLVFTSGLDEHQHDLLDKTGLPPIRAKLCDFGYAVILDDYKSENLFQARIGSLPWMAPELDAEEPIRLEDLHRTDIYSLGLLTASIFMNGHTPFESLSPGEVLEIKTRPPEQSGSAVATLIEIIKEKTTLTEQQEEFVYAFLEGTCAPSPSDRVSLSAIQSYLFLGLMQQLHTGKATIPLEWFKDLRPAADGYKGALAALEKKHSGLINEIDQDEMLIQLRQIYDEVISIKINNPEFEKMLATCFEDHSLKPASLKRFKKNWKPDGDTEDSEAFISRMEEIFDGAIAKVPDFAFEHTLNVSLIPKVAQEEAFRDLRESVESGDVQDSAAPLHLAGAYLNGQLVEPSTNKGLEHLVRAAMMENSEALSAILNIFDACDTSLPSKSETELLRKIESYGTNTFGLAQGTLFDHLVPKHLSTSQVLGKIWTRKWPEKYEEYLATERRFPNMFLLHCNSPLFLKEKPNMDTPVLDFDSLACLKDAGKENIDPERTGEFKEEVTRLDCLSCCDKDGFTLLQIATVKNDLVMAHALVELGADVNAHGNTHGWVPLLLSCHCGHFDIAKLLIDNGADPTIRDSLHGATILHSLTQFSKREHCEEIFDIALSAGLDINVPMKNGATPLHTTFAAWDYSRGVATELLLEYGADATRQVQGWDGFMNFDTAITHAAQQLDVDLLRRMLAASEASVAILGLSAQRQLSDAKAQALSALFQRTRFYSDEDARSVLIERRRVDKKQPTDPFLTMCTFRGSGFFVDAFLKVFPDTVIDDPSWNLPRLFLHVAIERRDIEAVRAFVRQGAGILTKERGGRNALHFAAHYFPKILPELIKTLEEFPSERRQGKSMTGILEEQCNSGLTVFAQLLVEGYDDERKLAETLRARYSLKHDYKMHRDGSWVTFGGYLVSLAVANGLVPVEHIQYLLKLDPLPEYATTPTGKTLLATAIEGFSGSRDSYELACHQITRMLLAKYPDFDDVFRVADERGRTPLHIAAYWSNTTALQMIKDHAQRHFPNKNIPWNTVASGNTVLDHALLGIKEKSLPALDTEVNKVATRSTRKAALACYVFLRENGALHNWELDGSLVAARLIMYTPDFQKIGLFLRLATQRLGLGPPDVDLDRCVEVGTTTSLDGRLIRVPVVDLIWKYDNFMLRFYSVRISSLAVEGLRQFYGWLEKRLTETEPRCYESLGLPAGLWPFMTLDYDQPIPYAKDTMRWTRSGRIWTEEERDSLKAQFSSLWDIFFGEVEEQFLSRFEMA</sequence>
<dbReference type="SUPFAM" id="SSF48403">
    <property type="entry name" value="Ankyrin repeat"/>
    <property type="match status" value="2"/>
</dbReference>
<evidence type="ECO:0000259" key="4">
    <source>
        <dbReference type="PROSITE" id="PS50011"/>
    </source>
</evidence>
<feature type="repeat" description="ANK" evidence="3">
    <location>
        <begin position="834"/>
        <end position="869"/>
    </location>
</feature>